<protein>
    <recommendedName>
        <fullName evidence="3">Glycosyl hydrolase family 32 N-terminal domain-containing protein</fullName>
    </recommendedName>
</protein>
<comment type="caution">
    <text evidence="1">The sequence shown here is derived from an EMBL/GenBank/DDBJ whole genome shotgun (WGS) entry which is preliminary data.</text>
</comment>
<dbReference type="Proteomes" id="UP000307943">
    <property type="component" value="Unassembled WGS sequence"/>
</dbReference>
<dbReference type="PANTHER" id="PTHR35279">
    <property type="match status" value="1"/>
</dbReference>
<keyword evidence="2" id="KW-1185">Reference proteome</keyword>
<dbReference type="EMBL" id="VDCQ01000107">
    <property type="protein sequence ID" value="TNJ56496.1"/>
    <property type="molecule type" value="Genomic_DNA"/>
</dbReference>
<reference evidence="1 2" key="1">
    <citation type="submission" date="2019-05" db="EMBL/GenBank/DDBJ databases">
        <title>We sequenced the genome of Paenibacillus hemerocallicola KCTC 33185 for further insight into its adaptation and study the phylogeny of Paenibacillus.</title>
        <authorList>
            <person name="Narsing Rao M.P."/>
        </authorList>
    </citation>
    <scope>NUCLEOTIDE SEQUENCE [LARGE SCALE GENOMIC DNA]</scope>
    <source>
        <strain evidence="1 2">KCTC 33185</strain>
    </source>
</reference>
<name>A0A5C4SXZ5_9BACL</name>
<gene>
    <name evidence="1" type="ORF">FE784_38915</name>
</gene>
<dbReference type="OrthoDB" id="9799605at2"/>
<organism evidence="1 2">
    <name type="scientific">Paenibacillus hemerocallicola</name>
    <dbReference type="NCBI Taxonomy" id="1172614"/>
    <lineage>
        <taxon>Bacteria</taxon>
        <taxon>Bacillati</taxon>
        <taxon>Bacillota</taxon>
        <taxon>Bacilli</taxon>
        <taxon>Bacillales</taxon>
        <taxon>Paenibacillaceae</taxon>
        <taxon>Paenibacillus</taxon>
    </lineage>
</organism>
<dbReference type="PANTHER" id="PTHR35279:SF1">
    <property type="entry name" value="ARABINANASE_LEVANSUCRASE_INVERTASE"/>
    <property type="match status" value="1"/>
</dbReference>
<sequence>MKLKRNVGWIRDPRNPVLPPVEGSEYDSTLCMNPWAVKQGDTYVLFYAGGGPDQHRIVCRATASADSIDEWTRHGRVLDVGEPGSFDGDWCVLPHAIPLEDGKWRLYYTGNSGIGTSLDRFPGLGMAESDDGIHFVKHNGNPVIPPSRQDGDPDALGIAGGSVLRVSLPDGANEWRFYYTGCPTLGKDVFLDQQKVVCLAVSADGVHWEKRGAVMRRDPQRDYENIAVAGPVVHQNEDGSFRMWYSAIGTRWGFYSICYAESEDGIHWNRGTHYGDNLQMGPALSKGNWEGQMVEYPSVSKEEDGSLRLFYCGNGYGKTGIGTAVSTPLRATREDGAAHIAEAGGERAWLLAPPSAIVWDGGQAAVTEQLPWQGPDARGTIWFEQTLLPGLDLRAIVRHDANGLEVSLTFMNHTGQTFANVVAPLTAKALQDNAAGGDLLLDWQEKIGEVGPGSTVTRSGSVRLA</sequence>
<evidence type="ECO:0000313" key="1">
    <source>
        <dbReference type="EMBL" id="TNJ56496.1"/>
    </source>
</evidence>
<dbReference type="SUPFAM" id="SSF75005">
    <property type="entry name" value="Arabinanase/levansucrase/invertase"/>
    <property type="match status" value="2"/>
</dbReference>
<accession>A0A5C4SXZ5</accession>
<dbReference type="RefSeq" id="WP_139607685.1">
    <property type="nucleotide sequence ID" value="NZ_VDCQ01000107.1"/>
</dbReference>
<dbReference type="InterPro" id="IPR023296">
    <property type="entry name" value="Glyco_hydro_beta-prop_sf"/>
</dbReference>
<evidence type="ECO:0008006" key="3">
    <source>
        <dbReference type="Google" id="ProtNLM"/>
    </source>
</evidence>
<dbReference type="AlphaFoldDB" id="A0A5C4SXZ5"/>
<dbReference type="Gene3D" id="2.115.10.20">
    <property type="entry name" value="Glycosyl hydrolase domain, family 43"/>
    <property type="match status" value="2"/>
</dbReference>
<proteinExistence type="predicted"/>
<evidence type="ECO:0000313" key="2">
    <source>
        <dbReference type="Proteomes" id="UP000307943"/>
    </source>
</evidence>